<gene>
    <name evidence="2" type="ORF">HDF16_005578</name>
</gene>
<dbReference type="AlphaFoldDB" id="A0A7W8E6M7"/>
<dbReference type="Pfam" id="PF13518">
    <property type="entry name" value="HTH_28"/>
    <property type="match status" value="1"/>
</dbReference>
<comment type="caution">
    <text evidence="2">The sequence shown here is derived from an EMBL/GenBank/DDBJ whole genome shotgun (WGS) entry which is preliminary data.</text>
</comment>
<name>A0A7W8E6M7_9BACT</name>
<dbReference type="EMBL" id="JACHIP010000020">
    <property type="protein sequence ID" value="MBB5060842.1"/>
    <property type="molecule type" value="Genomic_DNA"/>
</dbReference>
<evidence type="ECO:0000313" key="3">
    <source>
        <dbReference type="Proteomes" id="UP000540989"/>
    </source>
</evidence>
<keyword evidence="3" id="KW-1185">Reference proteome</keyword>
<sequence length="194" mass="21877">MLSFCQLFGKLLFELSGTLVRMDELSAIPQALRELALQRFQLLRPHLEGDRTLRAIASDASIPYRTAYRWASGYRKDGLAALARKSRTDQGQRRLASSQLIQAIEGLALERPPLPISSIHRQARAMAETLWEHKPSSAVVRRIVKSLPAGLLMLAHRGNRAYSEGFDLVHRREAYCIIFRTVSRDNPNSLATAR</sequence>
<proteinExistence type="predicted"/>
<feature type="domain" description="Insertion element IS150 protein InsJ-like helix-turn-helix" evidence="1">
    <location>
        <begin position="39"/>
        <end position="87"/>
    </location>
</feature>
<accession>A0A7W8E6M7</accession>
<evidence type="ECO:0000259" key="1">
    <source>
        <dbReference type="Pfam" id="PF13518"/>
    </source>
</evidence>
<organism evidence="2 3">
    <name type="scientific">Granulicella aggregans</name>
    <dbReference type="NCBI Taxonomy" id="474949"/>
    <lineage>
        <taxon>Bacteria</taxon>
        <taxon>Pseudomonadati</taxon>
        <taxon>Acidobacteriota</taxon>
        <taxon>Terriglobia</taxon>
        <taxon>Terriglobales</taxon>
        <taxon>Acidobacteriaceae</taxon>
        <taxon>Granulicella</taxon>
    </lineage>
</organism>
<dbReference type="InterPro" id="IPR009057">
    <property type="entry name" value="Homeodomain-like_sf"/>
</dbReference>
<protein>
    <submittedName>
        <fullName evidence="2">Transposase</fullName>
    </submittedName>
</protein>
<dbReference type="InterPro" id="IPR055247">
    <property type="entry name" value="InsJ-like_HTH"/>
</dbReference>
<evidence type="ECO:0000313" key="2">
    <source>
        <dbReference type="EMBL" id="MBB5060842.1"/>
    </source>
</evidence>
<dbReference type="Proteomes" id="UP000540989">
    <property type="component" value="Unassembled WGS sequence"/>
</dbReference>
<dbReference type="SUPFAM" id="SSF46689">
    <property type="entry name" value="Homeodomain-like"/>
    <property type="match status" value="1"/>
</dbReference>
<reference evidence="2 3" key="1">
    <citation type="submission" date="2020-08" db="EMBL/GenBank/DDBJ databases">
        <title>Genomic Encyclopedia of Type Strains, Phase IV (KMG-V): Genome sequencing to study the core and pangenomes of soil and plant-associated prokaryotes.</title>
        <authorList>
            <person name="Whitman W."/>
        </authorList>
    </citation>
    <scope>NUCLEOTIDE SEQUENCE [LARGE SCALE GENOMIC DNA]</scope>
    <source>
        <strain evidence="2 3">M8UP14</strain>
    </source>
</reference>